<feature type="region of interest" description="Disordered" evidence="1">
    <location>
        <begin position="64"/>
        <end position="159"/>
    </location>
</feature>
<feature type="compositionally biased region" description="Basic residues" evidence="1">
    <location>
        <begin position="93"/>
        <end position="103"/>
    </location>
</feature>
<evidence type="ECO:0000313" key="3">
    <source>
        <dbReference type="Proteomes" id="UP001274830"/>
    </source>
</evidence>
<accession>A0AAE0WTR5</accession>
<sequence length="159" mass="16672">MADIHLTQAEARLAGVIIEEMSEPALTTHKINWDIVAQKAGYTDKKKARNKWYPIRDKLVVAGGGVAKLGSKKRANDDVGAGEVSTPPPSSAKKARSTKKTPTKGKGSGDADADDDEESTPAPKSANSKTNGKKGKKEGGASEDGAVKAEVEVDEDGWA</sequence>
<comment type="caution">
    <text evidence="2">The sequence shown here is derived from an EMBL/GenBank/DDBJ whole genome shotgun (WGS) entry which is preliminary data.</text>
</comment>
<protein>
    <submittedName>
        <fullName evidence="2">Uncharacterized protein</fullName>
    </submittedName>
</protein>
<organism evidence="2 3">
    <name type="scientific">Recurvomyces mirabilis</name>
    <dbReference type="NCBI Taxonomy" id="574656"/>
    <lineage>
        <taxon>Eukaryota</taxon>
        <taxon>Fungi</taxon>
        <taxon>Dikarya</taxon>
        <taxon>Ascomycota</taxon>
        <taxon>Pezizomycotina</taxon>
        <taxon>Dothideomycetes</taxon>
        <taxon>Dothideomycetidae</taxon>
        <taxon>Mycosphaerellales</taxon>
        <taxon>Teratosphaeriaceae</taxon>
        <taxon>Recurvomyces</taxon>
    </lineage>
</organism>
<reference evidence="2" key="1">
    <citation type="submission" date="2023-07" db="EMBL/GenBank/DDBJ databases">
        <title>Black Yeasts Isolated from many extreme environments.</title>
        <authorList>
            <person name="Coleine C."/>
            <person name="Stajich J.E."/>
            <person name="Selbmann L."/>
        </authorList>
    </citation>
    <scope>NUCLEOTIDE SEQUENCE</scope>
    <source>
        <strain evidence="2">CCFEE 5485</strain>
    </source>
</reference>
<evidence type="ECO:0000313" key="2">
    <source>
        <dbReference type="EMBL" id="KAK3677888.1"/>
    </source>
</evidence>
<name>A0AAE0WTR5_9PEZI</name>
<dbReference type="AlphaFoldDB" id="A0AAE0WTR5"/>
<gene>
    <name evidence="2" type="ORF">LTR78_001983</name>
</gene>
<evidence type="ECO:0000256" key="1">
    <source>
        <dbReference type="SAM" id="MobiDB-lite"/>
    </source>
</evidence>
<dbReference type="EMBL" id="JAUTXT010000005">
    <property type="protein sequence ID" value="KAK3677888.1"/>
    <property type="molecule type" value="Genomic_DNA"/>
</dbReference>
<proteinExistence type="predicted"/>
<dbReference type="Proteomes" id="UP001274830">
    <property type="component" value="Unassembled WGS sequence"/>
</dbReference>
<feature type="compositionally biased region" description="Basic and acidic residues" evidence="1">
    <location>
        <begin position="137"/>
        <end position="151"/>
    </location>
</feature>
<keyword evidence="3" id="KW-1185">Reference proteome</keyword>